<geneLocation type="plasmid" evidence="1 2">
    <name>plas12</name>
</geneLocation>
<reference evidence="1 2" key="1">
    <citation type="submission" date="2019-04" db="EMBL/GenBank/DDBJ databases">
        <title>Salinimonas iocasae sp. nov., a halophilic bacterium isolated from the outer tube casing of tubeworms in Okinawa Trough.</title>
        <authorList>
            <person name="Zhang H."/>
            <person name="Wang H."/>
            <person name="Li C."/>
        </authorList>
    </citation>
    <scope>NUCLEOTIDE SEQUENCE [LARGE SCALE GENOMIC DNA]</scope>
    <source>
        <strain evidence="1 2">KX18D6</strain>
        <plasmid evidence="1 2">plas12</plasmid>
    </source>
</reference>
<dbReference type="InterPro" id="IPR013397">
    <property type="entry name" value="CRISPR-assoc_prot_Csy1"/>
</dbReference>
<dbReference type="Proteomes" id="UP000304912">
    <property type="component" value="Plasmid plas12"/>
</dbReference>
<evidence type="ECO:0000313" key="1">
    <source>
        <dbReference type="EMBL" id="QCZ95550.1"/>
    </source>
</evidence>
<proteinExistence type="predicted"/>
<dbReference type="RefSeq" id="WP_139758236.1">
    <property type="nucleotide sequence ID" value="NZ_CP039853.1"/>
</dbReference>
<dbReference type="AlphaFoldDB" id="A0A5B7YJS8"/>
<protein>
    <submittedName>
        <fullName evidence="1">Type I-F CRISPR-associated protein Csy1</fullName>
    </submittedName>
</protein>
<keyword evidence="1" id="KW-0614">Plasmid</keyword>
<dbReference type="NCBIfam" id="TIGR02564">
    <property type="entry name" value="cas_Csy1"/>
    <property type="match status" value="1"/>
</dbReference>
<dbReference type="KEGG" id="salk:FBQ74_18695"/>
<evidence type="ECO:0000313" key="2">
    <source>
        <dbReference type="Proteomes" id="UP000304912"/>
    </source>
</evidence>
<sequence length="444" mass="50351">MEREERTLSEKIRDYIDSRKRDKLEKFDKDTQKGVSAASTEDVAAYELQRTALRVTEEGRFKPVNWLSDAANRAKQLQLVTHALKFTHSDAKGTSLFANANKSASTFISTSSINNPKIDVVGNAAALDVGKLLLLESDNGKLLANFVQQNDMSPFEPFAESKAQLNDWLGGFKLAVTAKDPTSHKLSKQLYWPVDDDYHLVLPLYGTSLSQEIFERVQYARFSEEQKEARAARRSEKMSDIATIEFQDIAVQGFGGTKPQNISQLNSGRGGRAFLLSSSPPAWQSQQKPPLKVKSIFRGPFSRRVYGQIMGLKKFLVANLNKRSDMKIRTERARRIEDIVDQLVAYGTGVRTSSPGWSSLPDCHLPLHQKLWLDPKRRDFDKEFENEFDKKEWQGLVAADFSRFLNTELEKNSDIATGDVEFMQWKVLTAQELRLVKDDVEEAF</sequence>
<name>A0A5B7YJS8_9ALTE</name>
<gene>
    <name evidence="1" type="primary">csy1</name>
    <name evidence="1" type="ORF">FBQ74_18695</name>
</gene>
<dbReference type="PROSITE" id="PS50096">
    <property type="entry name" value="IQ"/>
    <property type="match status" value="1"/>
</dbReference>
<dbReference type="Pfam" id="PF09611">
    <property type="entry name" value="Cas_Csy1"/>
    <property type="match status" value="1"/>
</dbReference>
<accession>A0A5B7YJS8</accession>
<keyword evidence="2" id="KW-1185">Reference proteome</keyword>
<organism evidence="1 2">
    <name type="scientific">Salinimonas iocasae</name>
    <dbReference type="NCBI Taxonomy" id="2572577"/>
    <lineage>
        <taxon>Bacteria</taxon>
        <taxon>Pseudomonadati</taxon>
        <taxon>Pseudomonadota</taxon>
        <taxon>Gammaproteobacteria</taxon>
        <taxon>Alteromonadales</taxon>
        <taxon>Alteromonadaceae</taxon>
        <taxon>Alteromonas/Salinimonas group</taxon>
        <taxon>Salinimonas</taxon>
    </lineage>
</organism>
<dbReference type="EMBL" id="CP039853">
    <property type="protein sequence ID" value="QCZ95550.1"/>
    <property type="molecule type" value="Genomic_DNA"/>
</dbReference>
<dbReference type="OrthoDB" id="9815616at2"/>